<dbReference type="RefSeq" id="WP_072708675.1">
    <property type="nucleotide sequence ID" value="NZ_FMJB01000064.1"/>
</dbReference>
<evidence type="ECO:0000256" key="7">
    <source>
        <dbReference type="ARBA" id="ARBA00022801"/>
    </source>
</evidence>
<name>A0A1M4N7W8_9RHOB</name>
<sequence>MTLFHLFLVAVIQGITEFLPISSSGHLILLPALSGMADQGQVIDVAVHFGTLFAVVLFFWSDVKAGLIGLPNALRGRINSDGDRLAFSLIIATIPVILLGLALKVTGLDDAMRSVKVIGWTMLLFGIVLYWADQKGPETKEAREWGTRDALMLGFWQAVALIPGTSRSGITITGARFMGYNRHDAAKISMLMSIPTILASAALLGIEVVATADASAAKDGAIAAVFAFVSALLALTLMMRLLRSVSFTPYVIYRFVFGIGLLIWAYTG</sequence>
<evidence type="ECO:0000256" key="11">
    <source>
        <dbReference type="ARBA" id="ARBA00032707"/>
    </source>
</evidence>
<comment type="catalytic activity">
    <reaction evidence="13 14">
        <text>di-trans,octa-cis-undecaprenyl diphosphate + H2O = di-trans,octa-cis-undecaprenyl phosphate + phosphate + H(+)</text>
        <dbReference type="Rhea" id="RHEA:28094"/>
        <dbReference type="ChEBI" id="CHEBI:15377"/>
        <dbReference type="ChEBI" id="CHEBI:15378"/>
        <dbReference type="ChEBI" id="CHEBI:43474"/>
        <dbReference type="ChEBI" id="CHEBI:58405"/>
        <dbReference type="ChEBI" id="CHEBI:60392"/>
        <dbReference type="EC" id="3.6.1.27"/>
    </reaction>
</comment>
<comment type="similarity">
    <text evidence="2 14">Belongs to the UppP family.</text>
</comment>
<keyword evidence="16" id="KW-1185">Reference proteome</keyword>
<dbReference type="PANTHER" id="PTHR30622:SF4">
    <property type="entry name" value="UNDECAPRENYL-DIPHOSPHATASE"/>
    <property type="match status" value="1"/>
</dbReference>
<feature type="transmembrane region" description="Helical" evidence="14">
    <location>
        <begin position="42"/>
        <end position="61"/>
    </location>
</feature>
<evidence type="ECO:0000256" key="12">
    <source>
        <dbReference type="ARBA" id="ARBA00032932"/>
    </source>
</evidence>
<keyword evidence="7 14" id="KW-0378">Hydrolase</keyword>
<evidence type="ECO:0000313" key="16">
    <source>
        <dbReference type="Proteomes" id="UP000184085"/>
    </source>
</evidence>
<dbReference type="GO" id="GO:0071555">
    <property type="term" value="P:cell wall organization"/>
    <property type="evidence" value="ECO:0007669"/>
    <property type="project" value="UniProtKB-KW"/>
</dbReference>
<evidence type="ECO:0000256" key="14">
    <source>
        <dbReference type="HAMAP-Rule" id="MF_01006"/>
    </source>
</evidence>
<keyword evidence="6 14" id="KW-0812">Transmembrane</keyword>
<feature type="transmembrane region" description="Helical" evidence="14">
    <location>
        <begin position="190"/>
        <end position="209"/>
    </location>
</feature>
<keyword evidence="5 14" id="KW-1003">Cell membrane</keyword>
<reference evidence="16" key="1">
    <citation type="submission" date="2016-09" db="EMBL/GenBank/DDBJ databases">
        <authorList>
            <person name="Wibberg D."/>
        </authorList>
    </citation>
    <scope>NUCLEOTIDE SEQUENCE [LARGE SCALE GENOMIC DNA]</scope>
</reference>
<dbReference type="PANTHER" id="PTHR30622">
    <property type="entry name" value="UNDECAPRENYL-DIPHOSPHATASE"/>
    <property type="match status" value="1"/>
</dbReference>
<organism evidence="15 16">
    <name type="scientific">Donghicola eburneus</name>
    <dbReference type="NCBI Taxonomy" id="393278"/>
    <lineage>
        <taxon>Bacteria</taxon>
        <taxon>Pseudomonadati</taxon>
        <taxon>Pseudomonadota</taxon>
        <taxon>Alphaproteobacteria</taxon>
        <taxon>Rhodobacterales</taxon>
        <taxon>Roseobacteraceae</taxon>
        <taxon>Donghicola</taxon>
    </lineage>
</organism>
<accession>A0A1M4N7W8</accession>
<keyword evidence="14" id="KW-0573">Peptidoglycan synthesis</keyword>
<dbReference type="GO" id="GO:0008360">
    <property type="term" value="P:regulation of cell shape"/>
    <property type="evidence" value="ECO:0007669"/>
    <property type="project" value="UniProtKB-KW"/>
</dbReference>
<evidence type="ECO:0000256" key="8">
    <source>
        <dbReference type="ARBA" id="ARBA00022989"/>
    </source>
</evidence>
<comment type="miscellaneous">
    <text evidence="14">Bacitracin is thought to be involved in the inhibition of peptidoglycan synthesis by sequestering undecaprenyl diphosphate, thereby reducing the pool of lipid carrier available.</text>
</comment>
<comment type="function">
    <text evidence="14">Catalyzes the dephosphorylation of undecaprenyl diphosphate (UPP). Confers resistance to bacitracin.</text>
</comment>
<dbReference type="HAMAP" id="MF_01006">
    <property type="entry name" value="Undec_diphosphatase"/>
    <property type="match status" value="1"/>
</dbReference>
<gene>
    <name evidence="14 15" type="primary">uppP</name>
    <name evidence="15" type="ORF">KARMA_3503</name>
</gene>
<dbReference type="AlphaFoldDB" id="A0A1M4N7W8"/>
<protein>
    <recommendedName>
        <fullName evidence="4 14">Undecaprenyl-diphosphatase</fullName>
        <ecNumber evidence="3 14">3.6.1.27</ecNumber>
    </recommendedName>
    <alternativeName>
        <fullName evidence="12 14">Bacitracin resistance protein</fullName>
    </alternativeName>
    <alternativeName>
        <fullName evidence="11 14">Undecaprenyl pyrophosphate phosphatase</fullName>
    </alternativeName>
</protein>
<keyword evidence="8 14" id="KW-1133">Transmembrane helix</keyword>
<dbReference type="GO" id="GO:0005886">
    <property type="term" value="C:plasma membrane"/>
    <property type="evidence" value="ECO:0007669"/>
    <property type="project" value="UniProtKB-SubCell"/>
</dbReference>
<evidence type="ECO:0000256" key="4">
    <source>
        <dbReference type="ARBA" id="ARBA00021581"/>
    </source>
</evidence>
<dbReference type="GO" id="GO:0046677">
    <property type="term" value="P:response to antibiotic"/>
    <property type="evidence" value="ECO:0007669"/>
    <property type="project" value="UniProtKB-UniRule"/>
</dbReference>
<keyword evidence="14" id="KW-0133">Cell shape</keyword>
<evidence type="ECO:0000256" key="10">
    <source>
        <dbReference type="ARBA" id="ARBA00023251"/>
    </source>
</evidence>
<evidence type="ECO:0000256" key="3">
    <source>
        <dbReference type="ARBA" id="ARBA00012374"/>
    </source>
</evidence>
<feature type="transmembrane region" description="Helical" evidence="14">
    <location>
        <begin position="251"/>
        <end position="267"/>
    </location>
</feature>
<dbReference type="Pfam" id="PF02673">
    <property type="entry name" value="BacA"/>
    <property type="match status" value="1"/>
</dbReference>
<feature type="transmembrane region" description="Helical" evidence="14">
    <location>
        <begin position="115"/>
        <end position="132"/>
    </location>
</feature>
<dbReference type="GO" id="GO:0009252">
    <property type="term" value="P:peptidoglycan biosynthetic process"/>
    <property type="evidence" value="ECO:0007669"/>
    <property type="project" value="UniProtKB-KW"/>
</dbReference>
<feature type="transmembrane region" description="Helical" evidence="14">
    <location>
        <begin position="6"/>
        <end position="30"/>
    </location>
</feature>
<dbReference type="EC" id="3.6.1.27" evidence="3 14"/>
<proteinExistence type="inferred from homology"/>
<evidence type="ECO:0000256" key="13">
    <source>
        <dbReference type="ARBA" id="ARBA00047594"/>
    </source>
</evidence>
<dbReference type="GO" id="GO:0050380">
    <property type="term" value="F:undecaprenyl-diphosphatase activity"/>
    <property type="evidence" value="ECO:0007669"/>
    <property type="project" value="UniProtKB-UniRule"/>
</dbReference>
<evidence type="ECO:0000313" key="15">
    <source>
        <dbReference type="EMBL" id="SCM69266.1"/>
    </source>
</evidence>
<dbReference type="InterPro" id="IPR003824">
    <property type="entry name" value="UppP"/>
</dbReference>
<dbReference type="EMBL" id="FMJB01000064">
    <property type="protein sequence ID" value="SCM69266.1"/>
    <property type="molecule type" value="Genomic_DNA"/>
</dbReference>
<dbReference type="Proteomes" id="UP000184085">
    <property type="component" value="Unassembled WGS sequence"/>
</dbReference>
<evidence type="ECO:0000256" key="1">
    <source>
        <dbReference type="ARBA" id="ARBA00004651"/>
    </source>
</evidence>
<evidence type="ECO:0000256" key="9">
    <source>
        <dbReference type="ARBA" id="ARBA00023136"/>
    </source>
</evidence>
<keyword evidence="14" id="KW-0961">Cell wall biogenesis/degradation</keyword>
<feature type="transmembrane region" description="Helical" evidence="14">
    <location>
        <begin position="221"/>
        <end position="239"/>
    </location>
</feature>
<keyword evidence="10 14" id="KW-0046">Antibiotic resistance</keyword>
<evidence type="ECO:0000256" key="5">
    <source>
        <dbReference type="ARBA" id="ARBA00022475"/>
    </source>
</evidence>
<feature type="transmembrane region" description="Helical" evidence="14">
    <location>
        <begin position="85"/>
        <end position="103"/>
    </location>
</feature>
<comment type="subcellular location">
    <subcellularLocation>
        <location evidence="1 14">Cell membrane</location>
        <topology evidence="1 14">Multi-pass membrane protein</topology>
    </subcellularLocation>
</comment>
<dbReference type="NCBIfam" id="NF001393">
    <property type="entry name" value="PRK00281.2-4"/>
    <property type="match status" value="1"/>
</dbReference>
<evidence type="ECO:0000256" key="2">
    <source>
        <dbReference type="ARBA" id="ARBA00010621"/>
    </source>
</evidence>
<keyword evidence="9 14" id="KW-0472">Membrane</keyword>
<evidence type="ECO:0000256" key="6">
    <source>
        <dbReference type="ARBA" id="ARBA00022692"/>
    </source>
</evidence>